<keyword evidence="3" id="KW-1185">Reference proteome</keyword>
<gene>
    <name evidence="2" type="ORF">HUW51_19925</name>
</gene>
<evidence type="ECO:0000313" key="3">
    <source>
        <dbReference type="Proteomes" id="UP000515237"/>
    </source>
</evidence>
<feature type="transmembrane region" description="Helical" evidence="1">
    <location>
        <begin position="59"/>
        <end position="80"/>
    </location>
</feature>
<accession>A0A7G7GCJ6</accession>
<keyword evidence="1" id="KW-0472">Membrane</keyword>
<name>A0A7G7GCJ6_9BACT</name>
<feature type="transmembrane region" description="Helical" evidence="1">
    <location>
        <begin position="34"/>
        <end position="52"/>
    </location>
</feature>
<keyword evidence="1" id="KW-1133">Transmembrane helix</keyword>
<dbReference type="Proteomes" id="UP000515237">
    <property type="component" value="Chromosome"/>
</dbReference>
<proteinExistence type="predicted"/>
<dbReference type="RefSeq" id="WP_228466773.1">
    <property type="nucleotide sequence ID" value="NZ_CP055156.1"/>
</dbReference>
<protein>
    <submittedName>
        <fullName evidence="2">Uncharacterized protein</fullName>
    </submittedName>
</protein>
<dbReference type="EMBL" id="CP055156">
    <property type="protein sequence ID" value="QNF34880.1"/>
    <property type="molecule type" value="Genomic_DNA"/>
</dbReference>
<feature type="transmembrane region" description="Helical" evidence="1">
    <location>
        <begin position="7"/>
        <end position="28"/>
    </location>
</feature>
<organism evidence="2 3">
    <name type="scientific">Adhaeribacter swui</name>
    <dbReference type="NCBI Taxonomy" id="2086471"/>
    <lineage>
        <taxon>Bacteria</taxon>
        <taxon>Pseudomonadati</taxon>
        <taxon>Bacteroidota</taxon>
        <taxon>Cytophagia</taxon>
        <taxon>Cytophagales</taxon>
        <taxon>Hymenobacteraceae</taxon>
        <taxon>Adhaeribacter</taxon>
    </lineage>
</organism>
<evidence type="ECO:0000313" key="2">
    <source>
        <dbReference type="EMBL" id="QNF34880.1"/>
    </source>
</evidence>
<dbReference type="KEGG" id="aswu:HUW51_19925"/>
<dbReference type="AlphaFoldDB" id="A0A7G7GCJ6"/>
<sequence length="90" mass="9912">MMQTLGALYFAFGMLNWMTKSGLIGGIYNRPIAVANFTHFTVVAIAILKALIAHSAISISIWIIGALYLVFALAFTLILLRHPLKENSFV</sequence>
<reference evidence="2 3" key="1">
    <citation type="journal article" date="2018" name="Int. J. Syst. Evol. Microbiol.">
        <title>Adhaeribacter swui sp. nov., isolated from wet mud.</title>
        <authorList>
            <person name="Kim D.U."/>
            <person name="Kim K.W."/>
            <person name="Kang M.S."/>
            <person name="Kim J.Y."/>
            <person name="Jang J.H."/>
            <person name="Kim M.K."/>
        </authorList>
    </citation>
    <scope>NUCLEOTIDE SEQUENCE [LARGE SCALE GENOMIC DNA]</scope>
    <source>
        <strain evidence="2 3">KCTC 52873</strain>
    </source>
</reference>
<evidence type="ECO:0000256" key="1">
    <source>
        <dbReference type="SAM" id="Phobius"/>
    </source>
</evidence>
<keyword evidence="1" id="KW-0812">Transmembrane</keyword>